<dbReference type="KEGG" id="pphe:PP2015_3872"/>
<protein>
    <submittedName>
        <fullName evidence="4">Short-chain dehydrogenase</fullName>
    </submittedName>
</protein>
<keyword evidence="3" id="KW-0812">Transmembrane</keyword>
<dbReference type="Gene3D" id="3.40.50.720">
    <property type="entry name" value="NAD(P)-binding Rossmann-like Domain"/>
    <property type="match status" value="1"/>
</dbReference>
<dbReference type="InterPro" id="IPR020904">
    <property type="entry name" value="Sc_DH/Rdtase_CS"/>
</dbReference>
<keyword evidence="5" id="KW-1185">Reference proteome</keyword>
<keyword evidence="3" id="KW-1133">Transmembrane helix</keyword>
<evidence type="ECO:0000313" key="4">
    <source>
        <dbReference type="EMBL" id="ALO44341.1"/>
    </source>
</evidence>
<sequence length="238" mass="25865">MKAVIIGATSGVGRELAKLMSASGYVVGITGRRSNLLDSLEKELPSKCFKSTMDLTNISESVRALEELLGRMDGVDIIVINAGVGSINPEFPLSEELDTVAVNVSGFTAMANIAYHHFVEKKGGHIVGVSSIAAIKGGPAAAYNASKAYMSIYLEGLSCRTLSKENNIYVTDIRPGFVDTAMAKGEGIFWKAPVEKAAKQIFSSIQKKRRVAYITKRWWFIGLLLSCLPFSFYRKIIS</sequence>
<organism evidence="4 5">
    <name type="scientific">Pseudoalteromonas phenolica</name>
    <dbReference type="NCBI Taxonomy" id="161398"/>
    <lineage>
        <taxon>Bacteria</taxon>
        <taxon>Pseudomonadati</taxon>
        <taxon>Pseudomonadota</taxon>
        <taxon>Gammaproteobacteria</taxon>
        <taxon>Alteromonadales</taxon>
        <taxon>Pseudoalteromonadaceae</taxon>
        <taxon>Pseudoalteromonas</taxon>
    </lineage>
</organism>
<dbReference type="SUPFAM" id="SSF51735">
    <property type="entry name" value="NAD(P)-binding Rossmann-fold domains"/>
    <property type="match status" value="1"/>
</dbReference>
<dbReference type="Proteomes" id="UP000061457">
    <property type="component" value="Chromosome II"/>
</dbReference>
<evidence type="ECO:0000256" key="3">
    <source>
        <dbReference type="SAM" id="Phobius"/>
    </source>
</evidence>
<reference evidence="4 5" key="1">
    <citation type="submission" date="2015-11" db="EMBL/GenBank/DDBJ databases">
        <authorList>
            <person name="Zhang Y."/>
            <person name="Guo Z."/>
        </authorList>
    </citation>
    <scope>NUCLEOTIDE SEQUENCE [LARGE SCALE GENOMIC DNA]</scope>
    <source>
        <strain evidence="4 5">KCTC 12086</strain>
    </source>
</reference>
<comment type="similarity">
    <text evidence="1">Belongs to the short-chain dehydrogenases/reductases (SDR) family.</text>
</comment>
<dbReference type="InterPro" id="IPR036291">
    <property type="entry name" value="NAD(P)-bd_dom_sf"/>
</dbReference>
<name>A0A0S2K844_9GAMM</name>
<dbReference type="RefSeq" id="WP_083496694.1">
    <property type="nucleotide sequence ID" value="NZ_CP013188.1"/>
</dbReference>
<dbReference type="GO" id="GO:0016491">
    <property type="term" value="F:oxidoreductase activity"/>
    <property type="evidence" value="ECO:0007669"/>
    <property type="project" value="UniProtKB-KW"/>
</dbReference>
<evidence type="ECO:0000256" key="2">
    <source>
        <dbReference type="ARBA" id="ARBA00023002"/>
    </source>
</evidence>
<keyword evidence="2" id="KW-0560">Oxidoreductase</keyword>
<accession>A0A0S2K844</accession>
<keyword evidence="3" id="KW-0472">Membrane</keyword>
<dbReference type="OrthoDB" id="9767869at2"/>
<evidence type="ECO:0000256" key="1">
    <source>
        <dbReference type="ARBA" id="ARBA00006484"/>
    </source>
</evidence>
<dbReference type="InterPro" id="IPR002347">
    <property type="entry name" value="SDR_fam"/>
</dbReference>
<dbReference type="PROSITE" id="PS00061">
    <property type="entry name" value="ADH_SHORT"/>
    <property type="match status" value="1"/>
</dbReference>
<gene>
    <name evidence="4" type="ORF">PP2015_3872</name>
</gene>
<dbReference type="GO" id="GO:0016020">
    <property type="term" value="C:membrane"/>
    <property type="evidence" value="ECO:0007669"/>
    <property type="project" value="TreeGrafter"/>
</dbReference>
<dbReference type="PANTHER" id="PTHR44196">
    <property type="entry name" value="DEHYDROGENASE/REDUCTASE SDR FAMILY MEMBER 7B"/>
    <property type="match status" value="1"/>
</dbReference>
<evidence type="ECO:0000313" key="5">
    <source>
        <dbReference type="Proteomes" id="UP000061457"/>
    </source>
</evidence>
<dbReference type="EMBL" id="CP013188">
    <property type="protein sequence ID" value="ALO44341.1"/>
    <property type="molecule type" value="Genomic_DNA"/>
</dbReference>
<dbReference type="Pfam" id="PF00106">
    <property type="entry name" value="adh_short"/>
    <property type="match status" value="1"/>
</dbReference>
<dbReference type="STRING" id="161398.PP2015_3872"/>
<dbReference type="PRINTS" id="PR00081">
    <property type="entry name" value="GDHRDH"/>
</dbReference>
<dbReference type="AlphaFoldDB" id="A0A0S2K844"/>
<dbReference type="PANTHER" id="PTHR44196:SF3">
    <property type="entry name" value="SHORT CHAIN DEHYDROGENASE FAMILY PROTEIN"/>
    <property type="match status" value="1"/>
</dbReference>
<proteinExistence type="inferred from homology"/>
<feature type="transmembrane region" description="Helical" evidence="3">
    <location>
        <begin position="218"/>
        <end position="237"/>
    </location>
</feature>
<dbReference type="PATRIC" id="fig|161398.10.peg.3961"/>